<evidence type="ECO:0000256" key="6">
    <source>
        <dbReference type="SAM" id="Phobius"/>
    </source>
</evidence>
<gene>
    <name evidence="7" type="ORF">GMORB2_3445</name>
</gene>
<comment type="caution">
    <text evidence="7">The sequence shown here is derived from an EMBL/GenBank/DDBJ whole genome shotgun (WGS) entry which is preliminary data.</text>
</comment>
<keyword evidence="8" id="KW-1185">Reference proteome</keyword>
<evidence type="ECO:0000256" key="3">
    <source>
        <dbReference type="ARBA" id="ARBA00022989"/>
    </source>
</evidence>
<dbReference type="GO" id="GO:0033149">
    <property type="term" value="F:FFAT motif binding"/>
    <property type="evidence" value="ECO:0007669"/>
    <property type="project" value="TreeGrafter"/>
</dbReference>
<dbReference type="GO" id="GO:0090158">
    <property type="term" value="P:endoplasmic reticulum membrane organization"/>
    <property type="evidence" value="ECO:0007669"/>
    <property type="project" value="TreeGrafter"/>
</dbReference>
<dbReference type="PANTHER" id="PTHR10809">
    <property type="entry name" value="VESICLE-ASSOCIATED MEMBRANE PROTEIN-ASSOCIATED PROTEIN"/>
    <property type="match status" value="1"/>
</dbReference>
<dbReference type="GO" id="GO:0005789">
    <property type="term" value="C:endoplasmic reticulum membrane"/>
    <property type="evidence" value="ECO:0007669"/>
    <property type="project" value="InterPro"/>
</dbReference>
<protein>
    <submittedName>
        <fullName evidence="7">MSP (Major sperm protein) domain</fullName>
    </submittedName>
</protein>
<accession>A0A9P5D310</accession>
<comment type="subcellular location">
    <subcellularLocation>
        <location evidence="1">Membrane</location>
        <topology evidence="1">Single-pass type IV membrane protein</topology>
    </subcellularLocation>
</comment>
<evidence type="ECO:0000256" key="4">
    <source>
        <dbReference type="ARBA" id="ARBA00023136"/>
    </source>
</evidence>
<dbReference type="OrthoDB" id="264603at2759"/>
<feature type="region of interest" description="Disordered" evidence="5">
    <location>
        <begin position="105"/>
        <end position="171"/>
    </location>
</feature>
<evidence type="ECO:0000256" key="2">
    <source>
        <dbReference type="ARBA" id="ARBA00022692"/>
    </source>
</evidence>
<keyword evidence="3 6" id="KW-1133">Transmembrane helix</keyword>
<name>A0A9P5D310_9HYPO</name>
<evidence type="ECO:0000313" key="8">
    <source>
        <dbReference type="Proteomes" id="UP000749293"/>
    </source>
</evidence>
<feature type="region of interest" description="Disordered" evidence="5">
    <location>
        <begin position="190"/>
        <end position="210"/>
    </location>
</feature>
<proteinExistence type="predicted"/>
<evidence type="ECO:0000313" key="7">
    <source>
        <dbReference type="EMBL" id="KAF4120034.1"/>
    </source>
</evidence>
<keyword evidence="2 6" id="KW-0812">Transmembrane</keyword>
<dbReference type="InterPro" id="IPR016763">
    <property type="entry name" value="VAP"/>
</dbReference>
<dbReference type="GO" id="GO:0061817">
    <property type="term" value="P:endoplasmic reticulum-plasma membrane tethering"/>
    <property type="evidence" value="ECO:0007669"/>
    <property type="project" value="TreeGrafter"/>
</dbReference>
<dbReference type="Gene3D" id="2.60.40.10">
    <property type="entry name" value="Immunoglobulins"/>
    <property type="match status" value="2"/>
</dbReference>
<organism evidence="7 8">
    <name type="scientific">Geosmithia morbida</name>
    <dbReference type="NCBI Taxonomy" id="1094350"/>
    <lineage>
        <taxon>Eukaryota</taxon>
        <taxon>Fungi</taxon>
        <taxon>Dikarya</taxon>
        <taxon>Ascomycota</taxon>
        <taxon>Pezizomycotina</taxon>
        <taxon>Sordariomycetes</taxon>
        <taxon>Hypocreomycetidae</taxon>
        <taxon>Hypocreales</taxon>
        <taxon>Bionectriaceae</taxon>
        <taxon>Geosmithia</taxon>
    </lineage>
</organism>
<dbReference type="Proteomes" id="UP000749293">
    <property type="component" value="Unassembled WGS sequence"/>
</dbReference>
<dbReference type="InterPro" id="IPR013783">
    <property type="entry name" value="Ig-like_fold"/>
</dbReference>
<feature type="compositionally biased region" description="Basic and acidic residues" evidence="5">
    <location>
        <begin position="150"/>
        <end position="163"/>
    </location>
</feature>
<keyword evidence="4 6" id="KW-0472">Membrane</keyword>
<reference evidence="7" key="1">
    <citation type="submission" date="2020-03" db="EMBL/GenBank/DDBJ databases">
        <title>Site-based positive gene gene selection in Geosmithia morbida across the United States reveals a broad range of putative effectors and factors for local host and environmental adapation.</title>
        <authorList>
            <person name="Onufrak A."/>
            <person name="Murdoch R.W."/>
            <person name="Gazis R."/>
            <person name="Huff M."/>
            <person name="Staton M."/>
            <person name="Klingeman W."/>
            <person name="Hadziabdic D."/>
        </authorList>
    </citation>
    <scope>NUCLEOTIDE SEQUENCE</scope>
    <source>
        <strain evidence="7">1262</strain>
    </source>
</reference>
<dbReference type="GO" id="GO:0005886">
    <property type="term" value="C:plasma membrane"/>
    <property type="evidence" value="ECO:0007669"/>
    <property type="project" value="TreeGrafter"/>
</dbReference>
<dbReference type="AlphaFoldDB" id="A0A9P5D310"/>
<dbReference type="InterPro" id="IPR008962">
    <property type="entry name" value="PapD-like_sf"/>
</dbReference>
<sequence length="250" mass="26071">MSVDIEPLELSFRRPFTREVSQTLTVKNPSTTPVVFKAMKQEPAADAKCRDKFLVQSAPITGDKEFESIASVFESTEKSAITERKIRVNWLPPLGGDDVSAAASAAAVTPRKQTGTNGLAADTPDANRSFNSPSAGYGSPNASEPPPYSDEAKSEPEDVKAETPKSVGTAASTAPIAAAAAATDRLDAATATSSDVRQRSGKSSSTAAEGVVPQAPGQLIQAMPHTVQGVSVPVTASLCLLAFLIGYLFF</sequence>
<dbReference type="EMBL" id="JAANYQ010000019">
    <property type="protein sequence ID" value="KAF4120034.1"/>
    <property type="molecule type" value="Genomic_DNA"/>
</dbReference>
<dbReference type="GeneID" id="55969673"/>
<dbReference type="SUPFAM" id="SSF49354">
    <property type="entry name" value="PapD-like"/>
    <property type="match status" value="1"/>
</dbReference>
<dbReference type="PANTHER" id="PTHR10809:SF6">
    <property type="entry name" value="AT11025P-RELATED"/>
    <property type="match status" value="1"/>
</dbReference>
<evidence type="ECO:0000256" key="5">
    <source>
        <dbReference type="SAM" id="MobiDB-lite"/>
    </source>
</evidence>
<dbReference type="RefSeq" id="XP_035318686.1">
    <property type="nucleotide sequence ID" value="XM_035465421.1"/>
</dbReference>
<evidence type="ECO:0000256" key="1">
    <source>
        <dbReference type="ARBA" id="ARBA00004211"/>
    </source>
</evidence>
<feature type="transmembrane region" description="Helical" evidence="6">
    <location>
        <begin position="230"/>
        <end position="249"/>
    </location>
</feature>